<evidence type="ECO:0000313" key="3">
    <source>
        <dbReference type="Proteomes" id="UP001500630"/>
    </source>
</evidence>
<dbReference type="Proteomes" id="UP001500630">
    <property type="component" value="Unassembled WGS sequence"/>
</dbReference>
<comment type="caution">
    <text evidence="2">The sequence shown here is derived from an EMBL/GenBank/DDBJ whole genome shotgun (WGS) entry which is preliminary data.</text>
</comment>
<feature type="coiled-coil region" evidence="1">
    <location>
        <begin position="587"/>
        <end position="614"/>
    </location>
</feature>
<name>A0ABP6V9T2_9ACTN</name>
<gene>
    <name evidence="2" type="ORF">GCM10022419_008130</name>
</gene>
<keyword evidence="3" id="KW-1185">Reference proteome</keyword>
<reference evidence="3" key="1">
    <citation type="journal article" date="2019" name="Int. J. Syst. Evol. Microbiol.">
        <title>The Global Catalogue of Microorganisms (GCM) 10K type strain sequencing project: providing services to taxonomists for standard genome sequencing and annotation.</title>
        <authorList>
            <consortium name="The Broad Institute Genomics Platform"/>
            <consortium name="The Broad Institute Genome Sequencing Center for Infectious Disease"/>
            <person name="Wu L."/>
            <person name="Ma J."/>
        </authorList>
    </citation>
    <scope>NUCLEOTIDE SEQUENCE [LARGE SCALE GENOMIC DNA]</scope>
    <source>
        <strain evidence="3">JCM 17326</strain>
    </source>
</reference>
<keyword evidence="1" id="KW-0175">Coiled coil</keyword>
<evidence type="ECO:0000313" key="2">
    <source>
        <dbReference type="EMBL" id="GAA3531399.1"/>
    </source>
</evidence>
<organism evidence="2 3">
    <name type="scientific">Nonomuraea rosea</name>
    <dbReference type="NCBI Taxonomy" id="638574"/>
    <lineage>
        <taxon>Bacteria</taxon>
        <taxon>Bacillati</taxon>
        <taxon>Actinomycetota</taxon>
        <taxon>Actinomycetes</taxon>
        <taxon>Streptosporangiales</taxon>
        <taxon>Streptosporangiaceae</taxon>
        <taxon>Nonomuraea</taxon>
    </lineage>
</organism>
<proteinExistence type="predicted"/>
<accession>A0ABP6V9T2</accession>
<dbReference type="EMBL" id="BAABDQ010000001">
    <property type="protein sequence ID" value="GAA3531399.1"/>
    <property type="molecule type" value="Genomic_DNA"/>
</dbReference>
<evidence type="ECO:0008006" key="4">
    <source>
        <dbReference type="Google" id="ProtNLM"/>
    </source>
</evidence>
<dbReference type="RefSeq" id="WP_345558720.1">
    <property type="nucleotide sequence ID" value="NZ_BAABDQ010000001.1"/>
</dbReference>
<evidence type="ECO:0000256" key="1">
    <source>
        <dbReference type="SAM" id="Coils"/>
    </source>
</evidence>
<sequence length="902" mass="93185">MALTVGELVAYAKLDRKDFTSGVKEVERSLKSMQGSTTSATGRIEQDVSRSMDRMTRDVVDSFRDVTREAGKSGQSSGGAFSSNLKRALDDVERIAGRAGHDAGKSFTDEARDMLRYGEFDFKVDAEIASALASIAEVERALDGLDDERVKVDVDTSSATDSVDKLAGLAAGLGGKFDSALSVIGSGGPANVAVLAAAIAALPTVAGVAASGIVLAIGGGLLAAGITAAAGADKVKHAWSEAADAIKADLADTAEPLEDSLVHAADVAEKSFDRLKPSLAKIFKDLVPDVDQFIDAVGDGVASLGPSLERVGSSFGKLLNGLSDRIPDIMDSLGDTFTTFSDIVDEHPTMLADLVTDAAELLEAGAKVLSWADELKVVFSAPLGPAGSQAGTDYFMKQMFGATQEELFTGMEEFSGLIGKTHIEAMKGIDAMRGVGGAGDQAAAGVRSLSDALENMFDPAAKALDAEIRLKEAIEDANQAAKDDKMSTLDRLRAVQDTTKAIADAAKTESERTGKTKDATAAYMDQLPHLNEWAGKNDAAKASVAALGDSLGVTTVATNKGKFAVDAFGNAVKLLPNGKTTKVDADTKEGKRLLEELKRKIDEIKNKTVTMTVKVQQDGTVNLPGNLKADINAAGDIHRYAAGGLRAFAAGGRMSPAPHIATGPTILFGEGSDDEAFIPYASQHRSRAVDLLKQVAEDFGLEVYNKAAAKRMSDVGATIDATGMQVSHGLDAAKAAVTDALGGSGSLTTVIQQLGAAGDSLVDGWKVGSDIISKSATDGSTVVAASVTDMTESMTSSIQGLTSSVSSLAGVIGQAQSITAGGKGKSDTGSLYELSKFSVPRKPPGGMVEGHNAGGFVSDSSASLSQGSKGGVTVNIENATVRQDADIAAIGQEFAFEYMARA</sequence>
<protein>
    <recommendedName>
        <fullName evidence="4">Phage tail tape measure protein</fullName>
    </recommendedName>
</protein>